<dbReference type="InterPro" id="IPR045257">
    <property type="entry name" value="E2/Pdx1"/>
</dbReference>
<dbReference type="InterPro" id="IPR036625">
    <property type="entry name" value="E3-bd_dom_sf"/>
</dbReference>
<dbReference type="PANTHER" id="PTHR23151">
    <property type="entry name" value="DIHYDROLIPOAMIDE ACETYL/SUCCINYL-TRANSFERASE-RELATED"/>
    <property type="match status" value="1"/>
</dbReference>
<dbReference type="Gene3D" id="3.30.559.10">
    <property type="entry name" value="Chloramphenicol acetyltransferase-like domain"/>
    <property type="match status" value="1"/>
</dbReference>
<dbReference type="PROSITE" id="PS00189">
    <property type="entry name" value="LIPOYL"/>
    <property type="match status" value="1"/>
</dbReference>
<evidence type="ECO:0000256" key="2">
    <source>
        <dbReference type="ARBA" id="ARBA00007317"/>
    </source>
</evidence>
<gene>
    <name evidence="7" type="primary">pdhC_1</name>
    <name evidence="7" type="ORF">DK880_00344</name>
</gene>
<dbReference type="GO" id="GO:0045254">
    <property type="term" value="C:pyruvate dehydrogenase complex"/>
    <property type="evidence" value="ECO:0007669"/>
    <property type="project" value="InterPro"/>
</dbReference>
<dbReference type="GO" id="GO:0016746">
    <property type="term" value="F:acyltransferase activity"/>
    <property type="evidence" value="ECO:0007669"/>
    <property type="project" value="UniProtKB-KW"/>
</dbReference>
<dbReference type="Pfam" id="PF00364">
    <property type="entry name" value="Biotin_lipoyl"/>
    <property type="match status" value="1"/>
</dbReference>
<evidence type="ECO:0000256" key="4">
    <source>
        <dbReference type="RuleBase" id="RU003423"/>
    </source>
</evidence>
<comment type="cofactor">
    <cofactor evidence="1 4">
        <name>(R)-lipoate</name>
        <dbReference type="ChEBI" id="CHEBI:83088"/>
    </cofactor>
</comment>
<dbReference type="Proteomes" id="UP000245872">
    <property type="component" value="Chromosome"/>
</dbReference>
<evidence type="ECO:0000256" key="3">
    <source>
        <dbReference type="ARBA" id="ARBA00022823"/>
    </source>
</evidence>
<organism evidence="7 8">
    <name type="scientific">Candidatus Cardinium hertigii</name>
    <dbReference type="NCBI Taxonomy" id="247481"/>
    <lineage>
        <taxon>Bacteria</taxon>
        <taxon>Pseudomonadati</taxon>
        <taxon>Bacteroidota</taxon>
        <taxon>Cytophagia</taxon>
        <taxon>Cytophagales</taxon>
        <taxon>Amoebophilaceae</taxon>
        <taxon>Candidatus Cardinium</taxon>
    </lineage>
</organism>
<evidence type="ECO:0000256" key="1">
    <source>
        <dbReference type="ARBA" id="ARBA00001938"/>
    </source>
</evidence>
<feature type="domain" description="Peripheral subunit-binding (PSBD)" evidence="6">
    <location>
        <begin position="120"/>
        <end position="157"/>
    </location>
</feature>
<accession>A0A2Z3LBW3</accession>
<dbReference type="EMBL" id="CP029619">
    <property type="protein sequence ID" value="AWN81672.1"/>
    <property type="molecule type" value="Genomic_DNA"/>
</dbReference>
<dbReference type="Pfam" id="PF02817">
    <property type="entry name" value="E3_binding"/>
    <property type="match status" value="1"/>
</dbReference>
<proteinExistence type="inferred from homology"/>
<protein>
    <recommendedName>
        <fullName evidence="4">Dihydrolipoamide acetyltransferase component of pyruvate dehydrogenase complex</fullName>
        <ecNumber evidence="4">2.3.1.-</ecNumber>
    </recommendedName>
</protein>
<dbReference type="InterPro" id="IPR000089">
    <property type="entry name" value="Biotin_lipoyl"/>
</dbReference>
<dbReference type="SUPFAM" id="SSF51230">
    <property type="entry name" value="Single hybrid motif"/>
    <property type="match status" value="1"/>
</dbReference>
<dbReference type="Gene3D" id="2.40.50.100">
    <property type="match status" value="1"/>
</dbReference>
<reference evidence="7 8" key="1">
    <citation type="submission" date="2018-05" db="EMBL/GenBank/DDBJ databases">
        <title>Candidatus Cardinium hertigii Genome Assembly.</title>
        <authorList>
            <person name="Showmaker K.C."/>
            <person name="Walden K.O."/>
            <person name="Fields C.J."/>
            <person name="Lambert K.N."/>
            <person name="Hudson M.E."/>
        </authorList>
    </citation>
    <scope>NUCLEOTIDE SEQUENCE [LARGE SCALE GENOMIC DNA]</scope>
    <source>
        <strain evidence="8">cHgTN10</strain>
    </source>
</reference>
<dbReference type="AlphaFoldDB" id="A0A2Z3LBW3"/>
<keyword evidence="4 7" id="KW-0012">Acyltransferase</keyword>
<dbReference type="GO" id="GO:0006086">
    <property type="term" value="P:pyruvate decarboxylation to acetyl-CoA"/>
    <property type="evidence" value="ECO:0007669"/>
    <property type="project" value="InterPro"/>
</dbReference>
<feature type="domain" description="Lipoyl-binding" evidence="5">
    <location>
        <begin position="1"/>
        <end position="68"/>
    </location>
</feature>
<dbReference type="InterPro" id="IPR004167">
    <property type="entry name" value="PSBD"/>
</dbReference>
<dbReference type="SUPFAM" id="SSF52777">
    <property type="entry name" value="CoA-dependent acyltransferases"/>
    <property type="match status" value="1"/>
</dbReference>
<dbReference type="PROSITE" id="PS50968">
    <property type="entry name" value="BIOTINYL_LIPOYL"/>
    <property type="match status" value="1"/>
</dbReference>
<dbReference type="CDD" id="cd06849">
    <property type="entry name" value="lipoyl_domain"/>
    <property type="match status" value="1"/>
</dbReference>
<evidence type="ECO:0000313" key="7">
    <source>
        <dbReference type="EMBL" id="AWN81672.1"/>
    </source>
</evidence>
<evidence type="ECO:0000259" key="5">
    <source>
        <dbReference type="PROSITE" id="PS50968"/>
    </source>
</evidence>
<dbReference type="InterPro" id="IPR001078">
    <property type="entry name" value="2-oxoacid_DH_actylTfrase"/>
</dbReference>
<comment type="similarity">
    <text evidence="2 4">Belongs to the 2-oxoacid dehydrogenase family.</text>
</comment>
<dbReference type="SUPFAM" id="SSF47005">
    <property type="entry name" value="Peripheral subunit-binding domain of 2-oxo acid dehydrogenase complex"/>
    <property type="match status" value="1"/>
</dbReference>
<dbReference type="PROSITE" id="PS51826">
    <property type="entry name" value="PSBD"/>
    <property type="match status" value="1"/>
</dbReference>
<dbReference type="InterPro" id="IPR003016">
    <property type="entry name" value="2-oxoA_DH_lipoyl-BS"/>
</dbReference>
<evidence type="ECO:0000313" key="8">
    <source>
        <dbReference type="Proteomes" id="UP000245872"/>
    </source>
</evidence>
<sequence length="402" mass="43898">MSDTMQQGVISRWLKQVGDKVEVGDILAEVETDKAVMELESYEEGVLLHVGVTAQSAVEVNALIAIIGEPGEDFQSLLQDTTACTLPPMPAPDRLPSKGLEPVTVAAQVNEKQTAKDRIFASPLAKRLAKEKGCVLANIPGSGEGGRIIKQDVLDFIVDQEAIATSTKSTHLWHEQESYQDRPLTALRQKMATVLTAHKAAAPHFYVTIQLQMHKMVALRSELNVHADTKISINDLMIKAVALALRQHPTLNAAWLTDKIRYYQHVHMGVAVTVEEGIMVPVIRFADQKPVMAISKEMKHLSIKAKENKMIWQESSGATFTLSNLGMFGIESFTAIINPPAACILAVGAIQQSPVVQDQQVVVAPIMKVTLSCDHRVVDGAAAALFLATLKELVEEPLRLLL</sequence>
<keyword evidence="3 4" id="KW-0450">Lipoyl</keyword>
<evidence type="ECO:0000259" key="6">
    <source>
        <dbReference type="PROSITE" id="PS51826"/>
    </source>
</evidence>
<dbReference type="KEGG" id="cher:DK880_00344"/>
<keyword evidence="7" id="KW-0670">Pyruvate</keyword>
<keyword evidence="4 7" id="KW-0808">Transferase</keyword>
<name>A0A2Z3LBW3_9BACT</name>
<dbReference type="InterPro" id="IPR011053">
    <property type="entry name" value="Single_hybrid_motif"/>
</dbReference>
<dbReference type="EC" id="2.3.1.-" evidence="4"/>
<dbReference type="PANTHER" id="PTHR23151:SF90">
    <property type="entry name" value="DIHYDROLIPOYLLYSINE-RESIDUE ACETYLTRANSFERASE COMPONENT OF PYRUVATE DEHYDROGENASE COMPLEX, MITOCHONDRIAL-RELATED"/>
    <property type="match status" value="1"/>
</dbReference>
<dbReference type="Pfam" id="PF00198">
    <property type="entry name" value="2-oxoacid_dh"/>
    <property type="match status" value="1"/>
</dbReference>
<dbReference type="Gene3D" id="4.10.320.10">
    <property type="entry name" value="E3-binding domain"/>
    <property type="match status" value="1"/>
</dbReference>
<dbReference type="InterPro" id="IPR023213">
    <property type="entry name" value="CAT-like_dom_sf"/>
</dbReference>
<keyword evidence="8" id="KW-1185">Reference proteome</keyword>